<evidence type="ECO:0000313" key="5">
    <source>
        <dbReference type="Proteomes" id="UP000199598"/>
    </source>
</evidence>
<keyword evidence="4" id="KW-0346">Stress response</keyword>
<proteinExistence type="predicted"/>
<sequence>MATPEAQESLRVDKWLWYARITKSRTLAQKLAVSGHVRLNKDKIAAAKIAVKPGDVLTITMPRRLLILKVLKLGTRRGPAPEAQLLYEDMSPPPPPKETQVQVAKREAGAGRPTKRDRRQIARIRGFNEIDPF</sequence>
<dbReference type="Pfam" id="PF01479">
    <property type="entry name" value="S4"/>
    <property type="match status" value="1"/>
</dbReference>
<dbReference type="PROSITE" id="PS50889">
    <property type="entry name" value="S4"/>
    <property type="match status" value="1"/>
</dbReference>
<reference evidence="4 5" key="1">
    <citation type="submission" date="2016-10" db="EMBL/GenBank/DDBJ databases">
        <authorList>
            <person name="Varghese N."/>
            <person name="Submissions S."/>
        </authorList>
    </citation>
    <scope>NUCLEOTIDE SEQUENCE [LARGE SCALE GENOMIC DNA]</scope>
    <source>
        <strain evidence="4 5">DSM 16392</strain>
    </source>
</reference>
<dbReference type="Gene3D" id="3.10.290.10">
    <property type="entry name" value="RNA-binding S4 domain"/>
    <property type="match status" value="1"/>
</dbReference>
<dbReference type="SUPFAM" id="SSF55174">
    <property type="entry name" value="Alpha-L RNA-binding motif"/>
    <property type="match status" value="1"/>
</dbReference>
<organism evidence="4 5">
    <name type="scientific">Pseudovibrio ascidiaceicola</name>
    <dbReference type="NCBI Taxonomy" id="285279"/>
    <lineage>
        <taxon>Bacteria</taxon>
        <taxon>Pseudomonadati</taxon>
        <taxon>Pseudomonadota</taxon>
        <taxon>Alphaproteobacteria</taxon>
        <taxon>Hyphomicrobiales</taxon>
        <taxon>Stappiaceae</taxon>
        <taxon>Pseudovibrio</taxon>
    </lineage>
</organism>
<dbReference type="InterPro" id="IPR036986">
    <property type="entry name" value="S4_RNA-bd_sf"/>
</dbReference>
<accession>A0A1I4ABY2</accession>
<name>A0A1I4ABY2_9HYPH</name>
<feature type="domain" description="RNA-binding S4" evidence="3">
    <location>
        <begin position="10"/>
        <end position="71"/>
    </location>
</feature>
<feature type="region of interest" description="Disordered" evidence="2">
    <location>
        <begin position="85"/>
        <end position="133"/>
    </location>
</feature>
<evidence type="ECO:0000259" key="3">
    <source>
        <dbReference type="SMART" id="SM00363"/>
    </source>
</evidence>
<dbReference type="RefSeq" id="WP_093519882.1">
    <property type="nucleotide sequence ID" value="NZ_FOSK01000006.1"/>
</dbReference>
<evidence type="ECO:0000256" key="2">
    <source>
        <dbReference type="SAM" id="MobiDB-lite"/>
    </source>
</evidence>
<keyword evidence="1" id="KW-0694">RNA-binding</keyword>
<dbReference type="Proteomes" id="UP000199598">
    <property type="component" value="Unassembled WGS sequence"/>
</dbReference>
<evidence type="ECO:0000256" key="1">
    <source>
        <dbReference type="PROSITE-ProRule" id="PRU00182"/>
    </source>
</evidence>
<keyword evidence="5" id="KW-1185">Reference proteome</keyword>
<evidence type="ECO:0000313" key="4">
    <source>
        <dbReference type="EMBL" id="SFK53471.1"/>
    </source>
</evidence>
<dbReference type="SMART" id="SM00363">
    <property type="entry name" value="S4"/>
    <property type="match status" value="1"/>
</dbReference>
<feature type="compositionally biased region" description="Basic residues" evidence="2">
    <location>
        <begin position="113"/>
        <end position="122"/>
    </location>
</feature>
<dbReference type="InterPro" id="IPR002942">
    <property type="entry name" value="S4_RNA-bd"/>
</dbReference>
<gene>
    <name evidence="4" type="ORF">SAMN04488518_10691</name>
</gene>
<dbReference type="CDD" id="cd00165">
    <property type="entry name" value="S4"/>
    <property type="match status" value="1"/>
</dbReference>
<protein>
    <submittedName>
        <fullName evidence="4">Heat shock protein Hsp15</fullName>
    </submittedName>
</protein>
<comment type="caution">
    <text evidence="4">The sequence shown here is derived from an EMBL/GenBank/DDBJ whole genome shotgun (WGS) entry which is preliminary data.</text>
</comment>
<dbReference type="EMBL" id="FOSK01000006">
    <property type="protein sequence ID" value="SFK53471.1"/>
    <property type="molecule type" value="Genomic_DNA"/>
</dbReference>